<feature type="transmembrane region" description="Helical" evidence="15">
    <location>
        <begin position="237"/>
        <end position="257"/>
    </location>
</feature>
<feature type="domain" description="Polysaccharide export protein N-terminal" evidence="16">
    <location>
        <begin position="50"/>
        <end position="140"/>
    </location>
</feature>
<keyword evidence="4" id="KW-1134">Transmembrane beta strand</keyword>
<comment type="caution">
    <text evidence="18">The sequence shown here is derived from an EMBL/GenBank/DDBJ whole genome shotgun (WGS) entry which is preliminary data.</text>
</comment>
<sequence length="259" mass="28426">MKITLNRLHILSIFAVLCLLFSSCSNEKNLVYFTNLRKDSVILVQAHALQTIIAKNDILQVNISTLDETTNRDLNLGASANSNVAGAINGYLVDETGVIKLPQLGAIKAEGLTKNQLAQVITDALLSKQLAKDPIVTVRILNYKITVLGEVQHPGVVAVPNERITLPEALGEAGDLTPYASRDSIRLIREANGKRIVKIFSLNKDQAFDSDIYNLQNQDIIYVKPSKLRAESTDRSLQYASIGMSAVSLLLVLYIQLVK</sequence>
<dbReference type="InterPro" id="IPR003715">
    <property type="entry name" value="Poly_export_N"/>
</dbReference>
<dbReference type="RefSeq" id="WP_107827299.1">
    <property type="nucleotide sequence ID" value="NZ_CP160205.1"/>
</dbReference>
<name>A0A2T5JCH2_9SPHI</name>
<evidence type="ECO:0000256" key="11">
    <source>
        <dbReference type="ARBA" id="ARBA00023136"/>
    </source>
</evidence>
<dbReference type="GO" id="GO:0015159">
    <property type="term" value="F:polysaccharide transmembrane transporter activity"/>
    <property type="evidence" value="ECO:0007669"/>
    <property type="project" value="InterPro"/>
</dbReference>
<dbReference type="GO" id="GO:0046930">
    <property type="term" value="C:pore complex"/>
    <property type="evidence" value="ECO:0007669"/>
    <property type="project" value="UniProtKB-KW"/>
</dbReference>
<protein>
    <submittedName>
        <fullName evidence="18">Polysaccharide export outer membrane protein</fullName>
    </submittedName>
</protein>
<comment type="subcellular location">
    <subcellularLocation>
        <location evidence="1">Cell outer membrane</location>
        <topology evidence="1">Multi-pass membrane protein</topology>
    </subcellularLocation>
</comment>
<evidence type="ECO:0000259" key="16">
    <source>
        <dbReference type="Pfam" id="PF02563"/>
    </source>
</evidence>
<dbReference type="Pfam" id="PF22461">
    <property type="entry name" value="SLBB_2"/>
    <property type="match status" value="1"/>
</dbReference>
<keyword evidence="5" id="KW-0762">Sugar transport</keyword>
<keyword evidence="8" id="KW-0625">Polysaccharide transport</keyword>
<evidence type="ECO:0000256" key="6">
    <source>
        <dbReference type="ARBA" id="ARBA00022692"/>
    </source>
</evidence>
<keyword evidence="19" id="KW-1185">Reference proteome</keyword>
<keyword evidence="15" id="KW-1133">Transmembrane helix</keyword>
<evidence type="ECO:0000256" key="12">
    <source>
        <dbReference type="ARBA" id="ARBA00023139"/>
    </source>
</evidence>
<evidence type="ECO:0000313" key="19">
    <source>
        <dbReference type="Proteomes" id="UP000244168"/>
    </source>
</evidence>
<dbReference type="InterPro" id="IPR054765">
    <property type="entry name" value="SLBB_dom"/>
</dbReference>
<keyword evidence="7" id="KW-0732">Signal</keyword>
<accession>A0A2T5JCH2</accession>
<keyword evidence="9" id="KW-0406">Ion transport</keyword>
<dbReference type="GO" id="GO:0009279">
    <property type="term" value="C:cell outer membrane"/>
    <property type="evidence" value="ECO:0007669"/>
    <property type="project" value="UniProtKB-SubCell"/>
</dbReference>
<dbReference type="GO" id="GO:0006811">
    <property type="term" value="P:monoatomic ion transport"/>
    <property type="evidence" value="ECO:0007669"/>
    <property type="project" value="UniProtKB-KW"/>
</dbReference>
<dbReference type="Proteomes" id="UP000244168">
    <property type="component" value="Unassembled WGS sequence"/>
</dbReference>
<keyword evidence="3" id="KW-0813">Transport</keyword>
<reference evidence="18 19" key="1">
    <citation type="submission" date="2018-04" db="EMBL/GenBank/DDBJ databases">
        <title>Genomic Encyclopedia of Archaeal and Bacterial Type Strains, Phase II (KMG-II): from individual species to whole genera.</title>
        <authorList>
            <person name="Goeker M."/>
        </authorList>
    </citation>
    <scope>NUCLEOTIDE SEQUENCE [LARGE SCALE GENOMIC DNA]</scope>
    <source>
        <strain evidence="18 19">DSM 26809</strain>
    </source>
</reference>
<evidence type="ECO:0000259" key="17">
    <source>
        <dbReference type="Pfam" id="PF22461"/>
    </source>
</evidence>
<keyword evidence="10" id="KW-0626">Porin</keyword>
<dbReference type="PANTHER" id="PTHR33619">
    <property type="entry name" value="POLYSACCHARIDE EXPORT PROTEIN GFCE-RELATED"/>
    <property type="match status" value="1"/>
</dbReference>
<comment type="similarity">
    <text evidence="2">Belongs to the BexD/CtrA/VexA family.</text>
</comment>
<evidence type="ECO:0000313" key="18">
    <source>
        <dbReference type="EMBL" id="PTQ99365.1"/>
    </source>
</evidence>
<keyword evidence="12" id="KW-0564">Palmitate</keyword>
<evidence type="ECO:0000256" key="4">
    <source>
        <dbReference type="ARBA" id="ARBA00022452"/>
    </source>
</evidence>
<proteinExistence type="inferred from homology"/>
<keyword evidence="6 15" id="KW-0812">Transmembrane</keyword>
<evidence type="ECO:0000256" key="14">
    <source>
        <dbReference type="ARBA" id="ARBA00023288"/>
    </source>
</evidence>
<evidence type="ECO:0000256" key="2">
    <source>
        <dbReference type="ARBA" id="ARBA00009450"/>
    </source>
</evidence>
<evidence type="ECO:0000256" key="13">
    <source>
        <dbReference type="ARBA" id="ARBA00023237"/>
    </source>
</evidence>
<dbReference type="Pfam" id="PF02563">
    <property type="entry name" value="Poly_export"/>
    <property type="match status" value="1"/>
</dbReference>
<evidence type="ECO:0000256" key="3">
    <source>
        <dbReference type="ARBA" id="ARBA00022448"/>
    </source>
</evidence>
<evidence type="ECO:0000256" key="1">
    <source>
        <dbReference type="ARBA" id="ARBA00004571"/>
    </source>
</evidence>
<organism evidence="18 19">
    <name type="scientific">Mucilaginibacter yixingensis</name>
    <dbReference type="NCBI Taxonomy" id="1295612"/>
    <lineage>
        <taxon>Bacteria</taxon>
        <taxon>Pseudomonadati</taxon>
        <taxon>Bacteroidota</taxon>
        <taxon>Sphingobacteriia</taxon>
        <taxon>Sphingobacteriales</taxon>
        <taxon>Sphingobacteriaceae</taxon>
        <taxon>Mucilaginibacter</taxon>
    </lineage>
</organism>
<dbReference type="OrthoDB" id="662756at2"/>
<dbReference type="GO" id="GO:0015288">
    <property type="term" value="F:porin activity"/>
    <property type="evidence" value="ECO:0007669"/>
    <property type="project" value="UniProtKB-KW"/>
</dbReference>
<dbReference type="InterPro" id="IPR049712">
    <property type="entry name" value="Poly_export"/>
</dbReference>
<dbReference type="AlphaFoldDB" id="A0A2T5JCH2"/>
<evidence type="ECO:0000256" key="15">
    <source>
        <dbReference type="SAM" id="Phobius"/>
    </source>
</evidence>
<dbReference type="Gene3D" id="3.10.560.10">
    <property type="entry name" value="Outer membrane lipoprotein wza domain like"/>
    <property type="match status" value="1"/>
</dbReference>
<keyword evidence="11 15" id="KW-0472">Membrane</keyword>
<evidence type="ECO:0000256" key="9">
    <source>
        <dbReference type="ARBA" id="ARBA00023065"/>
    </source>
</evidence>
<keyword evidence="14" id="KW-0449">Lipoprotein</keyword>
<dbReference type="PROSITE" id="PS51257">
    <property type="entry name" value="PROKAR_LIPOPROTEIN"/>
    <property type="match status" value="1"/>
</dbReference>
<dbReference type="PANTHER" id="PTHR33619:SF3">
    <property type="entry name" value="POLYSACCHARIDE EXPORT PROTEIN GFCE-RELATED"/>
    <property type="match status" value="1"/>
</dbReference>
<dbReference type="EMBL" id="QAOQ01000002">
    <property type="protein sequence ID" value="PTQ99365.1"/>
    <property type="molecule type" value="Genomic_DNA"/>
</dbReference>
<keyword evidence="13" id="KW-0998">Cell outer membrane</keyword>
<evidence type="ECO:0000256" key="5">
    <source>
        <dbReference type="ARBA" id="ARBA00022597"/>
    </source>
</evidence>
<evidence type="ECO:0000256" key="8">
    <source>
        <dbReference type="ARBA" id="ARBA00023047"/>
    </source>
</evidence>
<evidence type="ECO:0000256" key="7">
    <source>
        <dbReference type="ARBA" id="ARBA00022729"/>
    </source>
</evidence>
<evidence type="ECO:0000256" key="10">
    <source>
        <dbReference type="ARBA" id="ARBA00023114"/>
    </source>
</evidence>
<feature type="domain" description="SLBB" evidence="17">
    <location>
        <begin position="144"/>
        <end position="223"/>
    </location>
</feature>
<gene>
    <name evidence="18" type="ORF">C8P68_102181</name>
</gene>